<protein>
    <submittedName>
        <fullName evidence="1">Uncharacterized protein</fullName>
    </submittedName>
</protein>
<sequence length="178" mass="19616">MEFDFWGSNGSAAGSAFSVPPSFPLIRSGIGPECFVDVAVHVWIERLGSPECRTDRRFGGSTFLLMDRWVFNFFLERLQLDTLRVPSQPGLVEFGLEGSAKLVWIEIGSDHRRIVCPRDGIRCVWVVLVASLALVDPIGMVSVPESDPIGLMSLILEDVVPTVWLGSIVALRRLTSVS</sequence>
<dbReference type="AlphaFoldDB" id="A0A8S9QFL3"/>
<gene>
    <name evidence="1" type="ORF">F2Q69_00023048</name>
</gene>
<evidence type="ECO:0000313" key="1">
    <source>
        <dbReference type="EMBL" id="KAF3537014.1"/>
    </source>
</evidence>
<evidence type="ECO:0000313" key="2">
    <source>
        <dbReference type="Proteomes" id="UP000712600"/>
    </source>
</evidence>
<organism evidence="1 2">
    <name type="scientific">Brassica cretica</name>
    <name type="common">Mustard</name>
    <dbReference type="NCBI Taxonomy" id="69181"/>
    <lineage>
        <taxon>Eukaryota</taxon>
        <taxon>Viridiplantae</taxon>
        <taxon>Streptophyta</taxon>
        <taxon>Embryophyta</taxon>
        <taxon>Tracheophyta</taxon>
        <taxon>Spermatophyta</taxon>
        <taxon>Magnoliopsida</taxon>
        <taxon>eudicotyledons</taxon>
        <taxon>Gunneridae</taxon>
        <taxon>Pentapetalae</taxon>
        <taxon>rosids</taxon>
        <taxon>malvids</taxon>
        <taxon>Brassicales</taxon>
        <taxon>Brassicaceae</taxon>
        <taxon>Brassiceae</taxon>
        <taxon>Brassica</taxon>
    </lineage>
</organism>
<reference evidence="1" key="1">
    <citation type="submission" date="2019-12" db="EMBL/GenBank/DDBJ databases">
        <title>Genome sequencing and annotation of Brassica cretica.</title>
        <authorList>
            <person name="Studholme D.J."/>
            <person name="Sarris P."/>
        </authorList>
    </citation>
    <scope>NUCLEOTIDE SEQUENCE</scope>
    <source>
        <strain evidence="1">PFS-109/04</strain>
        <tissue evidence="1">Leaf</tissue>
    </source>
</reference>
<dbReference type="Proteomes" id="UP000712600">
    <property type="component" value="Unassembled WGS sequence"/>
</dbReference>
<proteinExistence type="predicted"/>
<name>A0A8S9QFL3_BRACR</name>
<dbReference type="EMBL" id="QGKX02001290">
    <property type="protein sequence ID" value="KAF3537014.1"/>
    <property type="molecule type" value="Genomic_DNA"/>
</dbReference>
<accession>A0A8S9QFL3</accession>
<comment type="caution">
    <text evidence="1">The sequence shown here is derived from an EMBL/GenBank/DDBJ whole genome shotgun (WGS) entry which is preliminary data.</text>
</comment>